<dbReference type="CDD" id="cd05233">
    <property type="entry name" value="SDR_c"/>
    <property type="match status" value="1"/>
</dbReference>
<keyword evidence="4" id="KW-0276">Fatty acid metabolism</keyword>
<reference evidence="5" key="2">
    <citation type="submission" date="2025-08" db="UniProtKB">
        <authorList>
            <consortium name="Ensembl"/>
        </authorList>
    </citation>
    <scope>IDENTIFICATION</scope>
</reference>
<comment type="pathway">
    <text evidence="1">Lipid metabolism; fatty acid biosynthesis.</text>
</comment>
<dbReference type="Proteomes" id="UP000694382">
    <property type="component" value="Chromosome 12"/>
</dbReference>
<dbReference type="Ensembl" id="ENSCPVT00000018004.2">
    <property type="protein sequence ID" value="ENSCPVP00000017235.1"/>
    <property type="gene ID" value="ENSCPVG00000012574.2"/>
</dbReference>
<evidence type="ECO:0000256" key="3">
    <source>
        <dbReference type="ARBA" id="ARBA00023002"/>
    </source>
</evidence>
<evidence type="ECO:0000313" key="6">
    <source>
        <dbReference type="Proteomes" id="UP000694382"/>
    </source>
</evidence>
<keyword evidence="3" id="KW-0560">Oxidoreductase</keyword>
<dbReference type="GO" id="GO:0006633">
    <property type="term" value="P:fatty acid biosynthetic process"/>
    <property type="evidence" value="ECO:0007669"/>
    <property type="project" value="UniProtKB-KW"/>
</dbReference>
<keyword evidence="4" id="KW-0444">Lipid biosynthesis</keyword>
<dbReference type="AlphaFoldDB" id="A0A8C3QBU7"/>
<keyword evidence="6" id="KW-1185">Reference proteome</keyword>
<dbReference type="GO" id="GO:0016616">
    <property type="term" value="F:oxidoreductase activity, acting on the CH-OH group of donors, NAD or NADP as acceptor"/>
    <property type="evidence" value="ECO:0007669"/>
    <property type="project" value="TreeGrafter"/>
</dbReference>
<dbReference type="PANTHER" id="PTHR42760">
    <property type="entry name" value="SHORT-CHAIN DEHYDROGENASES/REDUCTASES FAMILY MEMBER"/>
    <property type="match status" value="1"/>
</dbReference>
<dbReference type="InterPro" id="IPR036291">
    <property type="entry name" value="NAD(P)-bd_dom_sf"/>
</dbReference>
<organism evidence="5 6">
    <name type="scientific">Geospiza parvula</name>
    <name type="common">Small tree-finch</name>
    <name type="synonym">Camarhynchus parvulus</name>
    <dbReference type="NCBI Taxonomy" id="87175"/>
    <lineage>
        <taxon>Eukaryota</taxon>
        <taxon>Metazoa</taxon>
        <taxon>Chordata</taxon>
        <taxon>Craniata</taxon>
        <taxon>Vertebrata</taxon>
        <taxon>Euteleostomi</taxon>
        <taxon>Archelosauria</taxon>
        <taxon>Archosauria</taxon>
        <taxon>Dinosauria</taxon>
        <taxon>Saurischia</taxon>
        <taxon>Theropoda</taxon>
        <taxon>Coelurosauria</taxon>
        <taxon>Aves</taxon>
        <taxon>Neognathae</taxon>
        <taxon>Neoaves</taxon>
        <taxon>Telluraves</taxon>
        <taxon>Australaves</taxon>
        <taxon>Passeriformes</taxon>
        <taxon>Thraupidae</taxon>
        <taxon>Camarhynchus</taxon>
    </lineage>
</organism>
<reference evidence="5" key="1">
    <citation type="submission" date="2020-02" db="EMBL/GenBank/DDBJ databases">
        <authorList>
            <person name="Enbody D E."/>
            <person name="Pettersson E M."/>
        </authorList>
    </citation>
    <scope>NUCLEOTIDE SEQUENCE [LARGE SCALE GENOMIC DNA]</scope>
</reference>
<evidence type="ECO:0000313" key="5">
    <source>
        <dbReference type="Ensembl" id="ENSCPVP00000017235.1"/>
    </source>
</evidence>
<dbReference type="PRINTS" id="PR00081">
    <property type="entry name" value="GDHRDH"/>
</dbReference>
<reference evidence="5" key="3">
    <citation type="submission" date="2025-09" db="UniProtKB">
        <authorList>
            <consortium name="Ensembl"/>
        </authorList>
    </citation>
    <scope>IDENTIFICATION</scope>
</reference>
<evidence type="ECO:0000256" key="2">
    <source>
        <dbReference type="ARBA" id="ARBA00006484"/>
    </source>
</evidence>
<evidence type="ECO:0000256" key="1">
    <source>
        <dbReference type="ARBA" id="ARBA00005194"/>
    </source>
</evidence>
<comment type="similarity">
    <text evidence="2">Belongs to the short-chain dehydrogenases/reductases (SDR) family.</text>
</comment>
<protein>
    <submittedName>
        <fullName evidence="5">Uncharacterized protein</fullName>
    </submittedName>
</protein>
<accession>A0A8C3QBU7</accession>
<dbReference type="InterPro" id="IPR002347">
    <property type="entry name" value="SDR_fam"/>
</dbReference>
<keyword evidence="4" id="KW-0275">Fatty acid biosynthesis</keyword>
<dbReference type="Gene3D" id="3.40.50.720">
    <property type="entry name" value="NAD(P)-binding Rossmann-like Domain"/>
    <property type="match status" value="1"/>
</dbReference>
<dbReference type="Pfam" id="PF13561">
    <property type="entry name" value="adh_short_C2"/>
    <property type="match status" value="1"/>
</dbReference>
<dbReference type="PRINTS" id="PR00080">
    <property type="entry name" value="SDRFAMILY"/>
</dbReference>
<proteinExistence type="inferred from homology"/>
<name>A0A8C3QBU7_GEOPR</name>
<keyword evidence="4" id="KW-0443">Lipid metabolism</keyword>
<dbReference type="SUPFAM" id="SSF51735">
    <property type="entry name" value="NAD(P)-binding Rossmann-fold domains"/>
    <property type="match status" value="1"/>
</dbReference>
<evidence type="ECO:0000256" key="4">
    <source>
        <dbReference type="ARBA" id="ARBA00023160"/>
    </source>
</evidence>
<sequence>MTAIPVHLQVFPLSSHLKLWFCLRLPSLHAVVHPESSLGQINLFSVASWGGPGRRKGSVERLALAADVSKPEDVQRMVDAIVARWGTVHVACNNAGINLNSASEETSLEEWDKTFNVNLRGLFLCCQVSVKYCTVPHPQKQLAYNTSKAGVVKLTQTLGTEGIVDTPLIHSQELRPLVRRWLADIPAGRLAQPTDLQAAVVYLASEASDYMTGHNLVIEGGQSLW</sequence>
<dbReference type="PANTHER" id="PTHR42760:SF115">
    <property type="entry name" value="3-OXOACYL-[ACYL-CARRIER-PROTEIN] REDUCTASE FABG"/>
    <property type="match status" value="1"/>
</dbReference>